<evidence type="ECO:0000256" key="2">
    <source>
        <dbReference type="ARBA" id="ARBA00023136"/>
    </source>
</evidence>
<feature type="chain" id="PRO_5042158689" evidence="6">
    <location>
        <begin position="24"/>
        <end position="640"/>
    </location>
</feature>
<evidence type="ECO:0000313" key="8">
    <source>
        <dbReference type="EMBL" id="MDF0602604.1"/>
    </source>
</evidence>
<sequence>MRNFSLIASFAAFALAALGAVGAATFMVDRIEHGSERAVESLFLQHRLDWASVEMDGLQVRLTGTAPDEATRFEALTLAGEVVDATHVIDAMEVVPPKPVEPPDFSIEMLRNDEGISLIGLVPKALDRREMTELLQNIAGPGEVTDLLESADYPVPDGWAPALNFALDALADLPRSKISVAPHEVRVTAISDSAEQKRDWEAAMRQAVPDGVEVSLDISAPRPVITPFTLRFLLDEEGGRFDACSAHTEDGRARILAAAAEAGLQGQTECRLGLGVPSPRWPDAVTDSIRALSRLGGGTLTVSDADVTLVAPEGTAQRRFDTVVGELEAALPDVFSLHAVRPEPPAEDTADGDDPEGPPEFIATLSPEGLLQLRGRVSDERLRAAVEGFALARFSSAEVSAAMRVTEGLPAGWPGRVFAGLQSLSKLSNGALVVQPDLVEIRGDTGLPDAKAEIARILGEQLGAAGNFTIDVTYHEAETAPEEEAPTAEECVAAINAILSVRQITFDPGSADIEGAARISVDRIAEVMEDCTDVPMEIGGHTDSQGREQMNLGLSQRRAEAVLEALMARRVLVANLSAKGYGEAQPIADNDTAEGREANRRIEFTLIEPEAEEDGDGEGEGNGDEAPEGDGADSEAETDE</sequence>
<dbReference type="Pfam" id="PF00691">
    <property type="entry name" value="OmpA"/>
    <property type="match status" value="1"/>
</dbReference>
<dbReference type="Proteomes" id="UP001220964">
    <property type="component" value="Unassembled WGS sequence"/>
</dbReference>
<gene>
    <name evidence="8" type="ORF">P1J78_17840</name>
</gene>
<feature type="compositionally biased region" description="Acidic residues" evidence="5">
    <location>
        <begin position="609"/>
        <end position="640"/>
    </location>
</feature>
<feature type="region of interest" description="Disordered" evidence="5">
    <location>
        <begin position="585"/>
        <end position="640"/>
    </location>
</feature>
<feature type="signal peptide" evidence="6">
    <location>
        <begin position="1"/>
        <end position="23"/>
    </location>
</feature>
<feature type="compositionally biased region" description="Basic and acidic residues" evidence="5">
    <location>
        <begin position="593"/>
        <end position="603"/>
    </location>
</feature>
<dbReference type="CDD" id="cd07185">
    <property type="entry name" value="OmpA_C-like"/>
    <property type="match status" value="1"/>
</dbReference>
<organism evidence="8 9">
    <name type="scientific">Psychromarinibacter sediminicola</name>
    <dbReference type="NCBI Taxonomy" id="3033385"/>
    <lineage>
        <taxon>Bacteria</taxon>
        <taxon>Pseudomonadati</taxon>
        <taxon>Pseudomonadota</taxon>
        <taxon>Alphaproteobacteria</taxon>
        <taxon>Rhodobacterales</taxon>
        <taxon>Paracoccaceae</taxon>
        <taxon>Psychromarinibacter</taxon>
    </lineage>
</organism>
<reference evidence="8" key="1">
    <citation type="submission" date="2023-03" db="EMBL/GenBank/DDBJ databases">
        <title>Multiphase analysis and comparison of six strains from genera Psychromarinibacter, Lutimaribacter, and Maritimibacter, including a novel species: Psychromarinibacter sediminicola sp. nov.</title>
        <authorList>
            <person name="Wang Y.-H."/>
            <person name="Ye M.-Q."/>
            <person name="Du Z.-J."/>
        </authorList>
    </citation>
    <scope>NUCLEOTIDE SEQUENCE</scope>
    <source>
        <strain evidence="8">C21-152</strain>
    </source>
</reference>
<dbReference type="AlphaFoldDB" id="A0AAE3TB29"/>
<dbReference type="PRINTS" id="PR01021">
    <property type="entry name" value="OMPADOMAIN"/>
</dbReference>
<dbReference type="PROSITE" id="PS51123">
    <property type="entry name" value="OMPA_2"/>
    <property type="match status" value="1"/>
</dbReference>
<dbReference type="InterPro" id="IPR006664">
    <property type="entry name" value="OMP_bac"/>
</dbReference>
<evidence type="ECO:0000256" key="4">
    <source>
        <dbReference type="PROSITE-ProRule" id="PRU00473"/>
    </source>
</evidence>
<accession>A0AAE3TB29</accession>
<keyword evidence="6" id="KW-0732">Signal</keyword>
<evidence type="ECO:0000256" key="5">
    <source>
        <dbReference type="SAM" id="MobiDB-lite"/>
    </source>
</evidence>
<dbReference type="InterPro" id="IPR007055">
    <property type="entry name" value="BON_dom"/>
</dbReference>
<evidence type="ECO:0000313" key="9">
    <source>
        <dbReference type="Proteomes" id="UP001220964"/>
    </source>
</evidence>
<evidence type="ECO:0000259" key="7">
    <source>
        <dbReference type="PROSITE" id="PS51123"/>
    </source>
</evidence>
<evidence type="ECO:0000256" key="1">
    <source>
        <dbReference type="ARBA" id="ARBA00004442"/>
    </source>
</evidence>
<keyword evidence="9" id="KW-1185">Reference proteome</keyword>
<comment type="subcellular location">
    <subcellularLocation>
        <location evidence="1">Cell outer membrane</location>
    </subcellularLocation>
</comment>
<dbReference type="RefSeq" id="WP_275568731.1">
    <property type="nucleotide sequence ID" value="NZ_JARGYC010000055.1"/>
</dbReference>
<dbReference type="PANTHER" id="PTHR30329">
    <property type="entry name" value="STATOR ELEMENT OF FLAGELLAR MOTOR COMPLEX"/>
    <property type="match status" value="1"/>
</dbReference>
<feature type="domain" description="OmpA-like" evidence="7">
    <location>
        <begin position="493"/>
        <end position="610"/>
    </location>
</feature>
<dbReference type="Gene3D" id="3.40.1520.20">
    <property type="match status" value="3"/>
</dbReference>
<dbReference type="InterPro" id="IPR036737">
    <property type="entry name" value="OmpA-like_sf"/>
</dbReference>
<keyword evidence="3" id="KW-0998">Cell outer membrane</keyword>
<name>A0AAE3TB29_9RHOB</name>
<protein>
    <submittedName>
        <fullName evidence="8">OmpA family protein</fullName>
    </submittedName>
</protein>
<dbReference type="GO" id="GO:0009279">
    <property type="term" value="C:cell outer membrane"/>
    <property type="evidence" value="ECO:0007669"/>
    <property type="project" value="UniProtKB-SubCell"/>
</dbReference>
<proteinExistence type="predicted"/>
<dbReference type="SUPFAM" id="SSF103088">
    <property type="entry name" value="OmpA-like"/>
    <property type="match status" value="1"/>
</dbReference>
<dbReference type="PANTHER" id="PTHR30329:SF21">
    <property type="entry name" value="LIPOPROTEIN YIAD-RELATED"/>
    <property type="match status" value="1"/>
</dbReference>
<dbReference type="Gene3D" id="3.30.1330.60">
    <property type="entry name" value="OmpA-like domain"/>
    <property type="match status" value="1"/>
</dbReference>
<dbReference type="Pfam" id="PF04972">
    <property type="entry name" value="BON"/>
    <property type="match status" value="1"/>
</dbReference>
<dbReference type="InterPro" id="IPR050330">
    <property type="entry name" value="Bact_OuterMem_StrucFunc"/>
</dbReference>
<evidence type="ECO:0000256" key="3">
    <source>
        <dbReference type="ARBA" id="ARBA00023237"/>
    </source>
</evidence>
<evidence type="ECO:0000256" key="6">
    <source>
        <dbReference type="SAM" id="SignalP"/>
    </source>
</evidence>
<dbReference type="EMBL" id="JARGYC010000055">
    <property type="protein sequence ID" value="MDF0602604.1"/>
    <property type="molecule type" value="Genomic_DNA"/>
</dbReference>
<keyword evidence="2 4" id="KW-0472">Membrane</keyword>
<comment type="caution">
    <text evidence="8">The sequence shown here is derived from an EMBL/GenBank/DDBJ whole genome shotgun (WGS) entry which is preliminary data.</text>
</comment>
<dbReference type="InterPro" id="IPR006665">
    <property type="entry name" value="OmpA-like"/>
</dbReference>